<keyword evidence="2" id="KW-1185">Reference proteome</keyword>
<dbReference type="AlphaFoldDB" id="A0A167H803"/>
<dbReference type="EMBL" id="KV417325">
    <property type="protein sequence ID" value="KZO91340.1"/>
    <property type="molecule type" value="Genomic_DNA"/>
</dbReference>
<proteinExistence type="predicted"/>
<gene>
    <name evidence="1" type="ORF">CALVIDRAFT_362031</name>
</gene>
<accession>A0A167H803</accession>
<evidence type="ECO:0000313" key="2">
    <source>
        <dbReference type="Proteomes" id="UP000076738"/>
    </source>
</evidence>
<protein>
    <submittedName>
        <fullName evidence="1">Uncharacterized protein</fullName>
    </submittedName>
</protein>
<organism evidence="1 2">
    <name type="scientific">Calocera viscosa (strain TUFC12733)</name>
    <dbReference type="NCBI Taxonomy" id="1330018"/>
    <lineage>
        <taxon>Eukaryota</taxon>
        <taxon>Fungi</taxon>
        <taxon>Dikarya</taxon>
        <taxon>Basidiomycota</taxon>
        <taxon>Agaricomycotina</taxon>
        <taxon>Dacrymycetes</taxon>
        <taxon>Dacrymycetales</taxon>
        <taxon>Dacrymycetaceae</taxon>
        <taxon>Calocera</taxon>
    </lineage>
</organism>
<reference evidence="1 2" key="1">
    <citation type="journal article" date="2016" name="Mol. Biol. Evol.">
        <title>Comparative Genomics of Early-Diverging Mushroom-Forming Fungi Provides Insights into the Origins of Lignocellulose Decay Capabilities.</title>
        <authorList>
            <person name="Nagy L.G."/>
            <person name="Riley R."/>
            <person name="Tritt A."/>
            <person name="Adam C."/>
            <person name="Daum C."/>
            <person name="Floudas D."/>
            <person name="Sun H."/>
            <person name="Yadav J.S."/>
            <person name="Pangilinan J."/>
            <person name="Larsson K.H."/>
            <person name="Matsuura K."/>
            <person name="Barry K."/>
            <person name="Labutti K."/>
            <person name="Kuo R."/>
            <person name="Ohm R.A."/>
            <person name="Bhattacharya S.S."/>
            <person name="Shirouzu T."/>
            <person name="Yoshinaga Y."/>
            <person name="Martin F.M."/>
            <person name="Grigoriev I.V."/>
            <person name="Hibbett D.S."/>
        </authorList>
    </citation>
    <scope>NUCLEOTIDE SEQUENCE [LARGE SCALE GENOMIC DNA]</scope>
    <source>
        <strain evidence="1 2">TUFC12733</strain>
    </source>
</reference>
<evidence type="ECO:0000313" key="1">
    <source>
        <dbReference type="EMBL" id="KZO91340.1"/>
    </source>
</evidence>
<dbReference type="Proteomes" id="UP000076738">
    <property type="component" value="Unassembled WGS sequence"/>
</dbReference>
<sequence>MGSRRPSTQYYSSGTLPIPLRISSLHVPCGSTSETSPLPSSFKTASVIACGRSVSLHCARTPEFLLRERAAGVRYGIGCKSDTDQLFPVEGTKEALLESLSEEDKELMRVMQMWAESF</sequence>
<name>A0A167H803_CALVF</name>